<evidence type="ECO:0000256" key="12">
    <source>
        <dbReference type="ARBA" id="ARBA00042677"/>
    </source>
</evidence>
<accession>F4WCY0</accession>
<keyword evidence="15" id="KW-1185">Reference proteome</keyword>
<keyword evidence="9" id="KW-0234">DNA repair</keyword>
<keyword evidence="5" id="KW-0227">DNA damage</keyword>
<dbReference type="KEGG" id="aec:105143721"/>
<evidence type="ECO:0000313" key="15">
    <source>
        <dbReference type="Proteomes" id="UP000007755"/>
    </source>
</evidence>
<gene>
    <name evidence="14" type="ORF">G5I_03414</name>
</gene>
<evidence type="ECO:0000256" key="4">
    <source>
        <dbReference type="ARBA" id="ARBA00022759"/>
    </source>
</evidence>
<keyword evidence="10" id="KW-0539">Nucleus</keyword>
<dbReference type="GO" id="GO:0004519">
    <property type="term" value="F:endonuclease activity"/>
    <property type="evidence" value="ECO:0007669"/>
    <property type="project" value="UniProtKB-KW"/>
</dbReference>
<evidence type="ECO:0000256" key="1">
    <source>
        <dbReference type="ARBA" id="ARBA00004123"/>
    </source>
</evidence>
<dbReference type="Gene3D" id="3.60.15.10">
    <property type="entry name" value="Ribonuclease Z/Hydroxyacylglutathione hydrolase-like"/>
    <property type="match status" value="1"/>
</dbReference>
<dbReference type="GO" id="GO:0006303">
    <property type="term" value="P:double-strand break repair via nonhomologous end joining"/>
    <property type="evidence" value="ECO:0007669"/>
    <property type="project" value="TreeGrafter"/>
</dbReference>
<dbReference type="STRING" id="103372.F4WCY0"/>
<proteinExistence type="inferred from homology"/>
<dbReference type="AlphaFoldDB" id="F4WCY0"/>
<dbReference type="Proteomes" id="UP000007755">
    <property type="component" value="Unassembled WGS sequence"/>
</dbReference>
<evidence type="ECO:0000256" key="10">
    <source>
        <dbReference type="ARBA" id="ARBA00023242"/>
    </source>
</evidence>
<comment type="subcellular location">
    <subcellularLocation>
        <location evidence="1">Nucleus</location>
    </subcellularLocation>
</comment>
<dbReference type="InterPro" id="IPR036866">
    <property type="entry name" value="RibonucZ/Hydroxyglut_hydro"/>
</dbReference>
<feature type="domain" description="DNA repair metallo-beta-lactamase" evidence="13">
    <location>
        <begin position="267"/>
        <end position="333"/>
    </location>
</feature>
<evidence type="ECO:0000256" key="5">
    <source>
        <dbReference type="ARBA" id="ARBA00022763"/>
    </source>
</evidence>
<dbReference type="GO" id="GO:0006310">
    <property type="term" value="P:DNA recombination"/>
    <property type="evidence" value="ECO:0007669"/>
    <property type="project" value="UniProtKB-KW"/>
</dbReference>
<dbReference type="Gene3D" id="3.40.50.12650">
    <property type="match status" value="1"/>
</dbReference>
<dbReference type="GO" id="GO:0036297">
    <property type="term" value="P:interstrand cross-link repair"/>
    <property type="evidence" value="ECO:0007669"/>
    <property type="project" value="TreeGrafter"/>
</dbReference>
<dbReference type="PANTHER" id="PTHR23240:SF8">
    <property type="entry name" value="PROTEIN ARTEMIS"/>
    <property type="match status" value="1"/>
</dbReference>
<keyword evidence="6" id="KW-0378">Hydrolase</keyword>
<evidence type="ECO:0000256" key="9">
    <source>
        <dbReference type="ARBA" id="ARBA00023204"/>
    </source>
</evidence>
<organism evidence="15">
    <name type="scientific">Acromyrmex echinatior</name>
    <name type="common">Panamanian leafcutter ant</name>
    <name type="synonym">Acromyrmex octospinosus echinatior</name>
    <dbReference type="NCBI Taxonomy" id="103372"/>
    <lineage>
        <taxon>Eukaryota</taxon>
        <taxon>Metazoa</taxon>
        <taxon>Ecdysozoa</taxon>
        <taxon>Arthropoda</taxon>
        <taxon>Hexapoda</taxon>
        <taxon>Insecta</taxon>
        <taxon>Pterygota</taxon>
        <taxon>Neoptera</taxon>
        <taxon>Endopterygota</taxon>
        <taxon>Hymenoptera</taxon>
        <taxon>Apocrita</taxon>
        <taxon>Aculeata</taxon>
        <taxon>Formicoidea</taxon>
        <taxon>Formicidae</taxon>
        <taxon>Myrmicinae</taxon>
        <taxon>Acromyrmex</taxon>
    </lineage>
</organism>
<evidence type="ECO:0000259" key="13">
    <source>
        <dbReference type="Pfam" id="PF07522"/>
    </source>
</evidence>
<dbReference type="GO" id="GO:0035312">
    <property type="term" value="F:5'-3' DNA exonuclease activity"/>
    <property type="evidence" value="ECO:0007669"/>
    <property type="project" value="TreeGrafter"/>
</dbReference>
<evidence type="ECO:0000256" key="8">
    <source>
        <dbReference type="ARBA" id="ARBA00023172"/>
    </source>
</evidence>
<dbReference type="GO" id="GO:0003684">
    <property type="term" value="F:damaged DNA binding"/>
    <property type="evidence" value="ECO:0007669"/>
    <property type="project" value="TreeGrafter"/>
</dbReference>
<evidence type="ECO:0000256" key="11">
    <source>
        <dbReference type="ARBA" id="ARBA00039759"/>
    </source>
</evidence>
<comment type="similarity">
    <text evidence="2">Belongs to the DNA repair metallo-beta-lactamase (DRMBL) family.</text>
</comment>
<keyword evidence="8" id="KW-0233">DNA recombination</keyword>
<dbReference type="InParanoid" id="F4WCY0"/>
<dbReference type="GO" id="GO:0000723">
    <property type="term" value="P:telomere maintenance"/>
    <property type="evidence" value="ECO:0007669"/>
    <property type="project" value="TreeGrafter"/>
</dbReference>
<evidence type="ECO:0000256" key="6">
    <source>
        <dbReference type="ARBA" id="ARBA00022801"/>
    </source>
</evidence>
<evidence type="ECO:0000256" key="3">
    <source>
        <dbReference type="ARBA" id="ARBA00022722"/>
    </source>
</evidence>
<dbReference type="PANTHER" id="PTHR23240">
    <property type="entry name" value="DNA CROSS-LINK REPAIR PROTEIN PSO2/SNM1-RELATED"/>
    <property type="match status" value="1"/>
</dbReference>
<keyword evidence="7" id="KW-0269">Exonuclease</keyword>
<evidence type="ECO:0000313" key="14">
    <source>
        <dbReference type="EMBL" id="EGI67961.1"/>
    </source>
</evidence>
<keyword evidence="4" id="KW-0255">Endonuclease</keyword>
<name>F4WCY0_ACREC</name>
<keyword evidence="3" id="KW-0540">Nuclease</keyword>
<evidence type="ECO:0000256" key="7">
    <source>
        <dbReference type="ARBA" id="ARBA00022839"/>
    </source>
</evidence>
<dbReference type="InterPro" id="IPR011084">
    <property type="entry name" value="DRMBL"/>
</dbReference>
<dbReference type="OMA" id="PANHCAG"/>
<evidence type="ECO:0000256" key="2">
    <source>
        <dbReference type="ARBA" id="ARBA00010304"/>
    </source>
</evidence>
<dbReference type="EMBL" id="GL888074">
    <property type="protein sequence ID" value="EGI67961.1"/>
    <property type="molecule type" value="Genomic_DNA"/>
</dbReference>
<dbReference type="SUPFAM" id="SSF56281">
    <property type="entry name" value="Metallo-hydrolase/oxidoreductase"/>
    <property type="match status" value="1"/>
</dbReference>
<dbReference type="OrthoDB" id="262529at2759"/>
<sequence length="348" mass="41086">MSTFVGLIKEIPGISVDRFDRENMNSSVYFLSHCHIDHMCGLNNMFFDHLKQYNKYLYCSHITKVFLENKYYENLRNVETYVKDIEVDKKVCIEYRSNYNSEETDILFVTFTSAGHCPGSVMFVFEKMNKLILYTGDFRINPKDYRKIKSLNCNDFPKKFDNIYLDTTFLGHDFAYLPTRIESINVMCKVVKEWLDESPRKVVILECSALYGSEFLYMKLSESLKTLIHVKECVYNSYIRIPELACHVTNNPLDARIHACMSKYVCMNRQDILTIVPSVKKWKGHDTSVVGEWDKFREKTFNVCYSTHASFDELKKFIQYFKPKKIHPCVCPENEQDTINRLLDEIRR</sequence>
<dbReference type="Pfam" id="PF07522">
    <property type="entry name" value="DRMBL"/>
    <property type="match status" value="1"/>
</dbReference>
<dbReference type="eggNOG" id="KOG1361">
    <property type="taxonomic scope" value="Eukaryota"/>
</dbReference>
<reference evidence="14" key="1">
    <citation type="submission" date="2011-02" db="EMBL/GenBank/DDBJ databases">
        <title>The genome of the leaf-cutting ant Acromyrmex echinatior suggests key adaptations to social evolution and fungus farming.</title>
        <authorList>
            <person name="Nygaard S."/>
            <person name="Zhang G."/>
        </authorList>
    </citation>
    <scope>NUCLEOTIDE SEQUENCE</scope>
</reference>
<protein>
    <recommendedName>
        <fullName evidence="11">Protein artemis</fullName>
    </recommendedName>
    <alternativeName>
        <fullName evidence="12">DNA cross-link repair 1C protein</fullName>
    </alternativeName>
</protein>
<dbReference type="GO" id="GO:0005634">
    <property type="term" value="C:nucleus"/>
    <property type="evidence" value="ECO:0007669"/>
    <property type="project" value="UniProtKB-SubCell"/>
</dbReference>